<dbReference type="GO" id="GO:0016020">
    <property type="term" value="C:membrane"/>
    <property type="evidence" value="ECO:0007669"/>
    <property type="project" value="UniProtKB-SubCell"/>
</dbReference>
<comment type="caution">
    <text evidence="7">The sequence shown here is derived from an EMBL/GenBank/DDBJ whole genome shotgun (WGS) entry which is preliminary data.</text>
</comment>
<dbReference type="PANTHER" id="PTHR43077">
    <property type="entry name" value="TRANSPORT PERMEASE YVFS-RELATED"/>
    <property type="match status" value="1"/>
</dbReference>
<evidence type="ECO:0000313" key="7">
    <source>
        <dbReference type="EMBL" id="NEC89299.1"/>
    </source>
</evidence>
<evidence type="ECO:0000256" key="6">
    <source>
        <dbReference type="SAM" id="Phobius"/>
    </source>
</evidence>
<sequence length="719" mass="74712">MESPTPEASGREPVSPEAAKKMKIAKYVFVFLIPFLMVTMMYATYMGTMHSPQTRDMPVAVVGSGAVAESVVDELDSTQDGALDARLVADRAKAVGLLKDRDVAGVLELPAAGTAGATVYTAQGAGSAQAGAVKQFLAPVAAAHGWTTEVEDVAPLPSGDSAGIAVLLAAIGMMLIGYVPLSAMAGALPHLLSLRRFVPLLAGWAVASSTLIWLILGPIVGAVDGHYLEFVGIGVLATGAVALGQLLLVKLMGGLAVLPGMLLWVVFGVPSSNLASSIHTMPGFFGFLHGVLPLPAAGEALRSVLYFDGRGAGTHLLTLALWIVAALALALLVERRKGLAIPSAPSADDPDIPLPALAGGPPRSKRFRYAAVAAFPMTILTVVIGLMGASLHQPEIREMPVVVVGASQEQATQAADGLKEGLGDLLALTTSTSLDKATEQIRERETVGVYVLPATKGGTATLYTSSAAGASQHSALQTIFQQLAASQKTPLELTDIQPLSTSDSNGSNSMYAAMSWIMAGFLIMAVMRGGLPEIRRLRQLLPMLGGWAVGMSLWLWFLFDVLIGAINGHAWEMIGFGALTIFSISMFTGIFTRTLGIAGVIPVLVIALMAGVPASGGGISLYMVPDIFRDLNDILPLPAAVDIVRATLYFDGTGIAGHLGTIVGWGAVCLLANVGIDAWLARRDREHGTDGTDDGPGTPTDGQESGRPAPDRLDHTGVA</sequence>
<accession>A0A6B3BY31</accession>
<feature type="transmembrane region" description="Helical" evidence="6">
    <location>
        <begin position="261"/>
        <end position="292"/>
    </location>
</feature>
<name>A0A6B3BY31_9ACTN</name>
<dbReference type="PANTHER" id="PTHR43077:SF11">
    <property type="entry name" value="TRANSPORT PERMEASE YVFS-RELATED"/>
    <property type="match status" value="1"/>
</dbReference>
<feature type="transmembrane region" description="Helical" evidence="6">
    <location>
        <begin position="369"/>
        <end position="391"/>
    </location>
</feature>
<evidence type="ECO:0000256" key="3">
    <source>
        <dbReference type="ARBA" id="ARBA00022989"/>
    </source>
</evidence>
<evidence type="ECO:0000256" key="1">
    <source>
        <dbReference type="ARBA" id="ARBA00004141"/>
    </source>
</evidence>
<keyword evidence="2 6" id="KW-0812">Transmembrane</keyword>
<gene>
    <name evidence="7" type="ORF">G3I71_26595</name>
</gene>
<organism evidence="7">
    <name type="scientific">Streptomyces sp. SID12501</name>
    <dbReference type="NCBI Taxonomy" id="2706042"/>
    <lineage>
        <taxon>Bacteria</taxon>
        <taxon>Bacillati</taxon>
        <taxon>Actinomycetota</taxon>
        <taxon>Actinomycetes</taxon>
        <taxon>Kitasatosporales</taxon>
        <taxon>Streptomycetaceae</taxon>
        <taxon>Streptomyces</taxon>
    </lineage>
</organism>
<feature type="transmembrane region" description="Helical" evidence="6">
    <location>
        <begin position="655"/>
        <end position="676"/>
    </location>
</feature>
<feature type="transmembrane region" description="Helical" evidence="6">
    <location>
        <begin position="509"/>
        <end position="528"/>
    </location>
</feature>
<dbReference type="EMBL" id="JAAGLU010000023">
    <property type="protein sequence ID" value="NEC89299.1"/>
    <property type="molecule type" value="Genomic_DNA"/>
</dbReference>
<dbReference type="RefSeq" id="WP_164318060.1">
    <property type="nucleotide sequence ID" value="NZ_JAAGLU010000023.1"/>
</dbReference>
<reference evidence="7" key="1">
    <citation type="submission" date="2020-01" db="EMBL/GenBank/DDBJ databases">
        <title>Insect and environment-associated Actinomycetes.</title>
        <authorList>
            <person name="Currrie C."/>
            <person name="Chevrette M."/>
            <person name="Carlson C."/>
            <person name="Stubbendieck R."/>
            <person name="Wendt-Pienkowski E."/>
        </authorList>
    </citation>
    <scope>NUCLEOTIDE SEQUENCE</scope>
    <source>
        <strain evidence="7">SID12501</strain>
    </source>
</reference>
<feature type="transmembrane region" description="Helical" evidence="6">
    <location>
        <begin position="227"/>
        <end position="249"/>
    </location>
</feature>
<feature type="region of interest" description="Disordered" evidence="5">
    <location>
        <begin position="686"/>
        <end position="719"/>
    </location>
</feature>
<comment type="subcellular location">
    <subcellularLocation>
        <location evidence="1">Membrane</location>
        <topology evidence="1">Multi-pass membrane protein</topology>
    </subcellularLocation>
</comment>
<dbReference type="AlphaFoldDB" id="A0A6B3BY31"/>
<feature type="transmembrane region" description="Helical" evidence="6">
    <location>
        <begin position="27"/>
        <end position="45"/>
    </location>
</feature>
<feature type="transmembrane region" description="Helical" evidence="6">
    <location>
        <begin position="200"/>
        <end position="221"/>
    </location>
</feature>
<evidence type="ECO:0000256" key="2">
    <source>
        <dbReference type="ARBA" id="ARBA00022692"/>
    </source>
</evidence>
<protein>
    <submittedName>
        <fullName evidence="7">ABC transporter permease</fullName>
    </submittedName>
</protein>
<evidence type="ECO:0000256" key="5">
    <source>
        <dbReference type="SAM" id="MobiDB-lite"/>
    </source>
</evidence>
<feature type="transmembrane region" description="Helical" evidence="6">
    <location>
        <begin position="164"/>
        <end position="188"/>
    </location>
</feature>
<feature type="transmembrane region" description="Helical" evidence="6">
    <location>
        <begin position="603"/>
        <end position="624"/>
    </location>
</feature>
<keyword evidence="4 6" id="KW-0472">Membrane</keyword>
<evidence type="ECO:0000256" key="4">
    <source>
        <dbReference type="ARBA" id="ARBA00023136"/>
    </source>
</evidence>
<feature type="transmembrane region" description="Helical" evidence="6">
    <location>
        <begin position="312"/>
        <end position="333"/>
    </location>
</feature>
<feature type="compositionally biased region" description="Basic and acidic residues" evidence="5">
    <location>
        <begin position="709"/>
        <end position="719"/>
    </location>
</feature>
<feature type="transmembrane region" description="Helical" evidence="6">
    <location>
        <begin position="540"/>
        <end position="559"/>
    </location>
</feature>
<proteinExistence type="predicted"/>
<dbReference type="InterPro" id="IPR051328">
    <property type="entry name" value="T7SS_ABC-Transporter"/>
</dbReference>
<feature type="transmembrane region" description="Helical" evidence="6">
    <location>
        <begin position="571"/>
        <end position="591"/>
    </location>
</feature>
<keyword evidence="3 6" id="KW-1133">Transmembrane helix</keyword>